<dbReference type="RefSeq" id="WP_200805256.1">
    <property type="nucleotide sequence ID" value="NZ_FTNC01000038.1"/>
</dbReference>
<proteinExistence type="predicted"/>
<dbReference type="Gene3D" id="3.20.20.80">
    <property type="entry name" value="Glycosidases"/>
    <property type="match status" value="1"/>
</dbReference>
<dbReference type="AlphaFoldDB" id="A0A1N7C0C0"/>
<organism evidence="1 2">
    <name type="scientific">Halanaerobium kushneri</name>
    <dbReference type="NCBI Taxonomy" id="56779"/>
    <lineage>
        <taxon>Bacteria</taxon>
        <taxon>Bacillati</taxon>
        <taxon>Bacillota</taxon>
        <taxon>Clostridia</taxon>
        <taxon>Halanaerobiales</taxon>
        <taxon>Halanaerobiaceae</taxon>
        <taxon>Halanaerobium</taxon>
    </lineage>
</organism>
<dbReference type="EMBL" id="FTNC01000038">
    <property type="protein sequence ID" value="SIR57036.1"/>
    <property type="molecule type" value="Genomic_DNA"/>
</dbReference>
<dbReference type="SUPFAM" id="SSF51445">
    <property type="entry name" value="(Trans)glycosidases"/>
    <property type="match status" value="1"/>
</dbReference>
<gene>
    <name evidence="1" type="ORF">SAMN05421834_1382</name>
</gene>
<dbReference type="Proteomes" id="UP000185669">
    <property type="component" value="Unassembled WGS sequence"/>
</dbReference>
<protein>
    <recommendedName>
        <fullName evidence="3">Alpha-amylase</fullName>
    </recommendedName>
</protein>
<keyword evidence="2" id="KW-1185">Reference proteome</keyword>
<dbReference type="STRING" id="56779.SAMN05421834_1382"/>
<sequence length="119" mass="14299">MVGEFWHGDDRILEEFIDHSQINLFNFPFYYSIKEMCMDPFFPVQSLEGVSKENRVNFLSNHDIEREERDFNHDAIITNKELGYAYILFQDNPAVIYWNDYYYSGLKVAGRDYEIFVQD</sequence>
<evidence type="ECO:0000313" key="2">
    <source>
        <dbReference type="Proteomes" id="UP000185669"/>
    </source>
</evidence>
<evidence type="ECO:0008006" key="3">
    <source>
        <dbReference type="Google" id="ProtNLM"/>
    </source>
</evidence>
<name>A0A1N7C0C0_9FIRM</name>
<dbReference type="InterPro" id="IPR017853">
    <property type="entry name" value="GH"/>
</dbReference>
<reference evidence="2" key="1">
    <citation type="submission" date="2017-01" db="EMBL/GenBank/DDBJ databases">
        <authorList>
            <person name="Varghese N."/>
            <person name="Submissions S."/>
        </authorList>
    </citation>
    <scope>NUCLEOTIDE SEQUENCE [LARGE SCALE GENOMIC DNA]</scope>
    <source>
        <strain evidence="2">ATCC 700103</strain>
    </source>
</reference>
<accession>A0A1N7C0C0</accession>
<evidence type="ECO:0000313" key="1">
    <source>
        <dbReference type="EMBL" id="SIR57036.1"/>
    </source>
</evidence>